<reference evidence="3" key="1">
    <citation type="submission" date="2020-08" db="EMBL/GenBank/DDBJ databases">
        <title>Multicomponent nature underlies the extraordinary mechanical properties of spider dragline silk.</title>
        <authorList>
            <person name="Kono N."/>
            <person name="Nakamura H."/>
            <person name="Mori M."/>
            <person name="Yoshida Y."/>
            <person name="Ohtoshi R."/>
            <person name="Malay A.D."/>
            <person name="Moran D.A.P."/>
            <person name="Tomita M."/>
            <person name="Numata K."/>
            <person name="Arakawa K."/>
        </authorList>
    </citation>
    <scope>NUCLEOTIDE SEQUENCE</scope>
</reference>
<comment type="caution">
    <text evidence="3">The sequence shown here is derived from an EMBL/GenBank/DDBJ whole genome shotgun (WGS) entry which is preliminary data.</text>
</comment>
<dbReference type="InterPro" id="IPR009045">
    <property type="entry name" value="Zn_M74/Hedgehog-like"/>
</dbReference>
<feature type="domain" description="Hedgehog N-terminal signalling" evidence="2">
    <location>
        <begin position="29"/>
        <end position="103"/>
    </location>
</feature>
<evidence type="ECO:0000259" key="2">
    <source>
        <dbReference type="Pfam" id="PF01085"/>
    </source>
</evidence>
<dbReference type="InterPro" id="IPR000320">
    <property type="entry name" value="Hedgehog_signalling_dom"/>
</dbReference>
<dbReference type="GO" id="GO:0007224">
    <property type="term" value="P:smoothened signaling pathway"/>
    <property type="evidence" value="ECO:0007669"/>
    <property type="project" value="TreeGrafter"/>
</dbReference>
<dbReference type="GO" id="GO:0007267">
    <property type="term" value="P:cell-cell signaling"/>
    <property type="evidence" value="ECO:0007669"/>
    <property type="project" value="InterPro"/>
</dbReference>
<dbReference type="PANTHER" id="PTHR11889:SF31">
    <property type="entry name" value="PROTEIN HEDGEHOG"/>
    <property type="match status" value="1"/>
</dbReference>
<protein>
    <recommendedName>
        <fullName evidence="2">Hedgehog N-terminal signalling domain-containing protein</fullName>
    </recommendedName>
</protein>
<accession>A0A8X6XYT5</accession>
<proteinExistence type="predicted"/>
<keyword evidence="4" id="KW-1185">Reference proteome</keyword>
<dbReference type="Proteomes" id="UP000886998">
    <property type="component" value="Unassembled WGS sequence"/>
</dbReference>
<feature type="signal peptide" evidence="1">
    <location>
        <begin position="1"/>
        <end position="26"/>
    </location>
</feature>
<gene>
    <name evidence="3" type="ORF">TNIN_220551</name>
</gene>
<dbReference type="GO" id="GO:0005113">
    <property type="term" value="F:patched binding"/>
    <property type="evidence" value="ECO:0007669"/>
    <property type="project" value="TreeGrafter"/>
</dbReference>
<name>A0A8X6XYT5_9ARAC</name>
<dbReference type="AlphaFoldDB" id="A0A8X6XYT5"/>
<evidence type="ECO:0000256" key="1">
    <source>
        <dbReference type="SAM" id="SignalP"/>
    </source>
</evidence>
<dbReference type="GO" id="GO:0005615">
    <property type="term" value="C:extracellular space"/>
    <property type="evidence" value="ECO:0007669"/>
    <property type="project" value="TreeGrafter"/>
</dbReference>
<evidence type="ECO:0000313" key="3">
    <source>
        <dbReference type="EMBL" id="GFY62142.1"/>
    </source>
</evidence>
<keyword evidence="1" id="KW-0732">Signal</keyword>
<dbReference type="Pfam" id="PF01085">
    <property type="entry name" value="HH_signal"/>
    <property type="match status" value="1"/>
</dbReference>
<dbReference type="InterPro" id="IPR050387">
    <property type="entry name" value="Hedgehog_Signaling"/>
</dbReference>
<sequence length="163" mass="18226">MFPPHLALHFAFTGTLLLEAFISASACAPSFFSRRRGTRTGSPLVYKEHIPSTVEFSYAASGPPQGKITRHDPEFRDLIINYSQDVVFKDDEGDASDRVMSVEMHITDTGRADVGSWKGQSSRNSMDFPFVGLMDINSSPEYCYLTVNFIVVKALKTLKFEFV</sequence>
<dbReference type="PANTHER" id="PTHR11889">
    <property type="entry name" value="HEDGEHOG"/>
    <property type="match status" value="1"/>
</dbReference>
<dbReference type="EMBL" id="BMAV01014087">
    <property type="protein sequence ID" value="GFY62142.1"/>
    <property type="molecule type" value="Genomic_DNA"/>
</dbReference>
<feature type="chain" id="PRO_5036497208" description="Hedgehog N-terminal signalling domain-containing protein" evidence="1">
    <location>
        <begin position="27"/>
        <end position="163"/>
    </location>
</feature>
<evidence type="ECO:0000313" key="4">
    <source>
        <dbReference type="Proteomes" id="UP000886998"/>
    </source>
</evidence>
<dbReference type="GO" id="GO:0005509">
    <property type="term" value="F:calcium ion binding"/>
    <property type="evidence" value="ECO:0007669"/>
    <property type="project" value="TreeGrafter"/>
</dbReference>
<dbReference type="GO" id="GO:0010468">
    <property type="term" value="P:regulation of gene expression"/>
    <property type="evidence" value="ECO:0007669"/>
    <property type="project" value="TreeGrafter"/>
</dbReference>
<dbReference type="Gene3D" id="3.30.1380.10">
    <property type="match status" value="1"/>
</dbReference>
<organism evidence="3 4">
    <name type="scientific">Trichonephila inaurata madagascariensis</name>
    <dbReference type="NCBI Taxonomy" id="2747483"/>
    <lineage>
        <taxon>Eukaryota</taxon>
        <taxon>Metazoa</taxon>
        <taxon>Ecdysozoa</taxon>
        <taxon>Arthropoda</taxon>
        <taxon>Chelicerata</taxon>
        <taxon>Arachnida</taxon>
        <taxon>Araneae</taxon>
        <taxon>Araneomorphae</taxon>
        <taxon>Entelegynae</taxon>
        <taxon>Araneoidea</taxon>
        <taxon>Nephilidae</taxon>
        <taxon>Trichonephila</taxon>
        <taxon>Trichonephila inaurata</taxon>
    </lineage>
</organism>
<dbReference type="GO" id="GO:0001708">
    <property type="term" value="P:cell fate specification"/>
    <property type="evidence" value="ECO:0007669"/>
    <property type="project" value="TreeGrafter"/>
</dbReference>
<dbReference type="SUPFAM" id="SSF55166">
    <property type="entry name" value="Hedgehog/DD-peptidase"/>
    <property type="match status" value="1"/>
</dbReference>
<dbReference type="OrthoDB" id="5212at2759"/>